<dbReference type="STRING" id="477690.SAMN05216474_2634"/>
<evidence type="ECO:0000313" key="2">
    <source>
        <dbReference type="Proteomes" id="UP000236454"/>
    </source>
</evidence>
<organism evidence="1 2">
    <name type="scientific">Lishizhenia tianjinensis</name>
    <dbReference type="NCBI Taxonomy" id="477690"/>
    <lineage>
        <taxon>Bacteria</taxon>
        <taxon>Pseudomonadati</taxon>
        <taxon>Bacteroidota</taxon>
        <taxon>Flavobacteriia</taxon>
        <taxon>Flavobacteriales</taxon>
        <taxon>Crocinitomicaceae</taxon>
        <taxon>Lishizhenia</taxon>
    </lineage>
</organism>
<reference evidence="1 2" key="1">
    <citation type="submission" date="2016-10" db="EMBL/GenBank/DDBJ databases">
        <authorList>
            <person name="de Groot N.N."/>
        </authorList>
    </citation>
    <scope>NUCLEOTIDE SEQUENCE [LARGE SCALE GENOMIC DNA]</scope>
    <source>
        <strain evidence="1 2">CGMCC 1.7005</strain>
    </source>
</reference>
<dbReference type="RefSeq" id="WP_139230375.1">
    <property type="nucleotide sequence ID" value="NZ_FPAS01000005.1"/>
</dbReference>
<accession>A0A1I7BAS8</accession>
<gene>
    <name evidence="1" type="ORF">SAMN05216474_2634</name>
</gene>
<proteinExistence type="predicted"/>
<dbReference type="AlphaFoldDB" id="A0A1I7BAS8"/>
<evidence type="ECO:0000313" key="1">
    <source>
        <dbReference type="EMBL" id="SFT84320.1"/>
    </source>
</evidence>
<sequence length="134" mass="15886">MHWWKKAIYILVVSNLVWSCSSHEQEEKALEKKLSFLDYLAQADYTALETSYQALELDTNFVKNYPAVKRLKERQFFFPKQNWKNDLYLSLTKNHAVRDSSSFHFTGYNTQKKGTVHLYTYPPDTNICVLEIHE</sequence>
<keyword evidence="2" id="KW-1185">Reference proteome</keyword>
<dbReference type="Proteomes" id="UP000236454">
    <property type="component" value="Unassembled WGS sequence"/>
</dbReference>
<protein>
    <submittedName>
        <fullName evidence="1">Uncharacterized protein</fullName>
    </submittedName>
</protein>
<dbReference type="EMBL" id="FPAS01000005">
    <property type="protein sequence ID" value="SFT84320.1"/>
    <property type="molecule type" value="Genomic_DNA"/>
</dbReference>
<name>A0A1I7BAS8_9FLAO</name>